<comment type="caution">
    <text evidence="2">The sequence shown here is derived from an EMBL/GenBank/DDBJ whole genome shotgun (WGS) entry which is preliminary data.</text>
</comment>
<evidence type="ECO:0000256" key="1">
    <source>
        <dbReference type="SAM" id="MobiDB-lite"/>
    </source>
</evidence>
<organism evidence="2 3">
    <name type="scientific">Erysiphe pulchra</name>
    <dbReference type="NCBI Taxonomy" id="225359"/>
    <lineage>
        <taxon>Eukaryota</taxon>
        <taxon>Fungi</taxon>
        <taxon>Dikarya</taxon>
        <taxon>Ascomycota</taxon>
        <taxon>Pezizomycotina</taxon>
        <taxon>Leotiomycetes</taxon>
        <taxon>Erysiphales</taxon>
        <taxon>Erysiphaceae</taxon>
        <taxon>Erysiphe</taxon>
    </lineage>
</organism>
<protein>
    <submittedName>
        <fullName evidence="2">Uncharacterized protein</fullName>
    </submittedName>
</protein>
<dbReference type="EMBL" id="PEDP01003714">
    <property type="protein sequence ID" value="POS82193.1"/>
    <property type="molecule type" value="Genomic_DNA"/>
</dbReference>
<evidence type="ECO:0000313" key="3">
    <source>
        <dbReference type="Proteomes" id="UP000237438"/>
    </source>
</evidence>
<keyword evidence="3" id="KW-1185">Reference proteome</keyword>
<feature type="region of interest" description="Disordered" evidence="1">
    <location>
        <begin position="1"/>
        <end position="36"/>
    </location>
</feature>
<sequence length="218" mass="23755">MSSSSIPLYPSSLQTPTPPQNITTPPPPPQDNNPLGEQVLNRKIFEPVPPTKPVALIAANLVATGHPYEVEETPPARARGDFYGTTTTRASMAYSGIDSIASNFQEGAEKKMAKSIQVYIQSTISEFAAADTLPIGTKNLKRETTSKENSFTKVMLPNKPIIVANLLKTLVEKTKHGNIQVKNHPSSISPNMEKSLSTVIRNEYKKARVTTKPTLQTT</sequence>
<gene>
    <name evidence="2" type="ORF">EPUL_006127</name>
</gene>
<reference evidence="2 3" key="1">
    <citation type="submission" date="2017-10" db="EMBL/GenBank/DDBJ databases">
        <title>Development of genomic resources for the powdery mildew, Erysiphe pulchra.</title>
        <authorList>
            <person name="Wadl P.A."/>
            <person name="Mack B.M."/>
            <person name="Moore G."/>
            <person name="Beltz S.B."/>
        </authorList>
    </citation>
    <scope>NUCLEOTIDE SEQUENCE [LARGE SCALE GENOMIC DNA]</scope>
    <source>
        <strain evidence="2">Cflorida</strain>
    </source>
</reference>
<feature type="compositionally biased region" description="Low complexity" evidence="1">
    <location>
        <begin position="1"/>
        <end position="15"/>
    </location>
</feature>
<feature type="compositionally biased region" description="Pro residues" evidence="1">
    <location>
        <begin position="16"/>
        <end position="31"/>
    </location>
</feature>
<name>A0A2S4PJJ8_9PEZI</name>
<accession>A0A2S4PJJ8</accession>
<evidence type="ECO:0000313" key="2">
    <source>
        <dbReference type="EMBL" id="POS82193.1"/>
    </source>
</evidence>
<dbReference type="AlphaFoldDB" id="A0A2S4PJJ8"/>
<dbReference type="Proteomes" id="UP000237438">
    <property type="component" value="Unassembled WGS sequence"/>
</dbReference>
<proteinExistence type="predicted"/>